<organism evidence="1 2">
    <name type="scientific">Ovis ammon polii x Ovis aries</name>
    <dbReference type="NCBI Taxonomy" id="2918886"/>
    <lineage>
        <taxon>Eukaryota</taxon>
        <taxon>Metazoa</taxon>
        <taxon>Chordata</taxon>
        <taxon>Craniata</taxon>
        <taxon>Vertebrata</taxon>
        <taxon>Euteleostomi</taxon>
        <taxon>Mammalia</taxon>
        <taxon>Eutheria</taxon>
        <taxon>Laurasiatheria</taxon>
        <taxon>Artiodactyla</taxon>
        <taxon>Ruminantia</taxon>
        <taxon>Pecora</taxon>
        <taxon>Bovidae</taxon>
        <taxon>Caprinae</taxon>
        <taxon>Ovis</taxon>
    </lineage>
</organism>
<gene>
    <name evidence="1" type="ORF">MJG53_015828</name>
</gene>
<evidence type="ECO:0000313" key="2">
    <source>
        <dbReference type="Proteomes" id="UP001057279"/>
    </source>
</evidence>
<keyword evidence="2" id="KW-1185">Reference proteome</keyword>
<dbReference type="Proteomes" id="UP001057279">
    <property type="component" value="Linkage Group LG19"/>
</dbReference>
<evidence type="ECO:0000313" key="1">
    <source>
        <dbReference type="EMBL" id="KAI4564816.1"/>
    </source>
</evidence>
<protein>
    <submittedName>
        <fullName evidence="1">Uncharacterized protein</fullName>
    </submittedName>
</protein>
<proteinExistence type="predicted"/>
<comment type="caution">
    <text evidence="1">The sequence shown here is derived from an EMBL/GenBank/DDBJ whole genome shotgun (WGS) entry which is preliminary data.</text>
</comment>
<accession>A0ACB9UBW9</accession>
<name>A0ACB9UBW9_9CETA</name>
<dbReference type="EMBL" id="CM043044">
    <property type="protein sequence ID" value="KAI4564816.1"/>
    <property type="molecule type" value="Genomic_DNA"/>
</dbReference>
<reference evidence="1" key="1">
    <citation type="submission" date="2022-03" db="EMBL/GenBank/DDBJ databases">
        <title>Genomic analyses of argali, domestic sheep and their hybrids provide insights into chromosomal evolution, heterosis and genetic basis of agronomic traits.</title>
        <authorList>
            <person name="Li M."/>
        </authorList>
    </citation>
    <scope>NUCLEOTIDE SEQUENCE</scope>
    <source>
        <strain evidence="1">F1 hybrid</strain>
    </source>
</reference>
<sequence>MDQSLSLHLQKTYCPKTKEEKERGCWACGDFYAKSTQCRDMGQSYGKVLTQLELETVWGKAKQSKTTLGRQEDEDLLPPKAQRKHKRERSFREYFGDFGSPPKFATKINVNLTTLDNASLPDSPTVRVNHQQVAMPSAPKRQLERILGTVEAIGRRPQALYLDLLSSLGSPTPPAFPGLAEDYDAGSFPYIRTPNRALPHPFLMRLSSAFRGLWLWDRVGDLCRISTLYHYPLLTNEWNVKVTKQRVPTHEK</sequence>